<feature type="region of interest" description="Disordered" evidence="9">
    <location>
        <begin position="350"/>
        <end position="396"/>
    </location>
</feature>
<name>A0A2P6VMY7_9CHLO</name>
<proteinExistence type="inferred from homology"/>
<keyword evidence="6" id="KW-1133">Transmembrane helix</keyword>
<dbReference type="GO" id="GO:0005737">
    <property type="term" value="C:cytoplasm"/>
    <property type="evidence" value="ECO:0007669"/>
    <property type="project" value="TreeGrafter"/>
</dbReference>
<organism evidence="10 11">
    <name type="scientific">Micractinium conductrix</name>
    <dbReference type="NCBI Taxonomy" id="554055"/>
    <lineage>
        <taxon>Eukaryota</taxon>
        <taxon>Viridiplantae</taxon>
        <taxon>Chlorophyta</taxon>
        <taxon>core chlorophytes</taxon>
        <taxon>Trebouxiophyceae</taxon>
        <taxon>Chlorellales</taxon>
        <taxon>Chlorellaceae</taxon>
        <taxon>Chlorella clade</taxon>
        <taxon>Micractinium</taxon>
    </lineage>
</organism>
<keyword evidence="4 8" id="KW-0808">Transferase</keyword>
<dbReference type="GO" id="GO:0016020">
    <property type="term" value="C:membrane"/>
    <property type="evidence" value="ECO:0007669"/>
    <property type="project" value="UniProtKB-SubCell"/>
</dbReference>
<evidence type="ECO:0000256" key="1">
    <source>
        <dbReference type="ARBA" id="ARBA00004167"/>
    </source>
</evidence>
<dbReference type="PANTHER" id="PTHR21461:SF69">
    <property type="entry name" value="GLYCOSYLTRANSFERASE FAMILY 92 PROTEIN"/>
    <property type="match status" value="1"/>
</dbReference>
<accession>A0A2P6VMY7</accession>
<keyword evidence="11" id="KW-1185">Reference proteome</keyword>
<dbReference type="PANTHER" id="PTHR21461">
    <property type="entry name" value="GLYCOSYLTRANSFERASE FAMILY 92 PROTEIN"/>
    <property type="match status" value="1"/>
</dbReference>
<evidence type="ECO:0000256" key="4">
    <source>
        <dbReference type="ARBA" id="ARBA00022679"/>
    </source>
</evidence>
<keyword evidence="3 8" id="KW-0328">Glycosyltransferase</keyword>
<comment type="subcellular location">
    <subcellularLocation>
        <location evidence="1">Membrane</location>
        <topology evidence="1">Single-pass membrane protein</topology>
    </subcellularLocation>
</comment>
<protein>
    <recommendedName>
        <fullName evidence="8">Glycosyltransferase family 92 protein</fullName>
        <ecNumber evidence="8">2.4.1.-</ecNumber>
    </recommendedName>
</protein>
<evidence type="ECO:0000313" key="11">
    <source>
        <dbReference type="Proteomes" id="UP000239649"/>
    </source>
</evidence>
<comment type="caution">
    <text evidence="10">The sequence shown here is derived from an EMBL/GenBank/DDBJ whole genome shotgun (WGS) entry which is preliminary data.</text>
</comment>
<evidence type="ECO:0000256" key="9">
    <source>
        <dbReference type="SAM" id="MobiDB-lite"/>
    </source>
</evidence>
<gene>
    <name evidence="10" type="ORF">C2E20_1036</name>
</gene>
<evidence type="ECO:0000256" key="3">
    <source>
        <dbReference type="ARBA" id="ARBA00022676"/>
    </source>
</evidence>
<dbReference type="EMBL" id="LHPF02000002">
    <property type="protein sequence ID" value="PSC75466.1"/>
    <property type="molecule type" value="Genomic_DNA"/>
</dbReference>
<dbReference type="OrthoDB" id="2526284at2759"/>
<feature type="compositionally biased region" description="Low complexity" evidence="9">
    <location>
        <begin position="362"/>
        <end position="372"/>
    </location>
</feature>
<evidence type="ECO:0000256" key="7">
    <source>
        <dbReference type="ARBA" id="ARBA00023136"/>
    </source>
</evidence>
<dbReference type="InterPro" id="IPR008166">
    <property type="entry name" value="Glyco_transf_92"/>
</dbReference>
<evidence type="ECO:0000256" key="8">
    <source>
        <dbReference type="RuleBase" id="RU366017"/>
    </source>
</evidence>
<evidence type="ECO:0000256" key="6">
    <source>
        <dbReference type="ARBA" id="ARBA00022989"/>
    </source>
</evidence>
<reference evidence="10 11" key="1">
    <citation type="journal article" date="2018" name="Plant J.">
        <title>Genome sequences of Chlorella sorokiniana UTEX 1602 and Micractinium conductrix SAG 241.80: implications to maltose excretion by a green alga.</title>
        <authorList>
            <person name="Arriola M.B."/>
            <person name="Velmurugan N."/>
            <person name="Zhang Y."/>
            <person name="Plunkett M.H."/>
            <person name="Hondzo H."/>
            <person name="Barney B.M."/>
        </authorList>
    </citation>
    <scope>NUCLEOTIDE SEQUENCE [LARGE SCALE GENOMIC DNA]</scope>
    <source>
        <strain evidence="10 11">SAG 241.80</strain>
    </source>
</reference>
<comment type="similarity">
    <text evidence="2 8">Belongs to the glycosyltransferase 92 family.</text>
</comment>
<keyword evidence="5" id="KW-0812">Transmembrane</keyword>
<dbReference type="Pfam" id="PF01697">
    <property type="entry name" value="Glyco_transf_92"/>
    <property type="match status" value="1"/>
</dbReference>
<evidence type="ECO:0000256" key="2">
    <source>
        <dbReference type="ARBA" id="ARBA00007647"/>
    </source>
</evidence>
<dbReference type="AlphaFoldDB" id="A0A2P6VMY7"/>
<evidence type="ECO:0000256" key="5">
    <source>
        <dbReference type="ARBA" id="ARBA00022692"/>
    </source>
</evidence>
<dbReference type="Proteomes" id="UP000239649">
    <property type="component" value="Unassembled WGS sequence"/>
</dbReference>
<evidence type="ECO:0000313" key="10">
    <source>
        <dbReference type="EMBL" id="PSC75466.1"/>
    </source>
</evidence>
<sequence>MLFKEAKEAQPWPIRNGIVVAVLLFILQRQRQQRLAAAGPVGGYLAACAIIKNQHKDLPEWLEYHKWLGVSQFYIMDDGSDPPLDSVLQPYIQQGWVTHRLVGNHTALAQRMQNRTCAAFAPDKPQISAYNLCLQDYGHLHQWMSFTDADEFLVLTDGTPDLPTLLRDYESYGGLGANWKIFGSSGHLTRQPFALRAYTRCMPANYHKNRAVKTIGNMAYTAHVHGPHSIRAAPDHPVVTASGGVVKDAIAPTADYSRLALLHYQLKSRAEFEQKRKRGDPMSTGKQRYQEKFWTGINSRSKAKCREGVAAWKRWQNAKSAASGGSAASAGSLADRFAHLQQMVCRLRLVHEPQPPSGSGGSSSSSKGAPPGTALETSAKLRTDREPGVAAQRPKP</sequence>
<dbReference type="EC" id="2.4.1.-" evidence="8"/>
<keyword evidence="7" id="KW-0472">Membrane</keyword>
<dbReference type="GO" id="GO:0016757">
    <property type="term" value="F:glycosyltransferase activity"/>
    <property type="evidence" value="ECO:0007669"/>
    <property type="project" value="UniProtKB-UniRule"/>
</dbReference>